<comment type="caution">
    <text evidence="2">The sequence shown here is derived from an EMBL/GenBank/DDBJ whole genome shotgun (WGS) entry which is preliminary data.</text>
</comment>
<feature type="region of interest" description="Disordered" evidence="1">
    <location>
        <begin position="997"/>
        <end position="1029"/>
    </location>
</feature>
<evidence type="ECO:0000313" key="3">
    <source>
        <dbReference type="Proteomes" id="UP000186601"/>
    </source>
</evidence>
<dbReference type="PANTHER" id="PTHR32387">
    <property type="entry name" value="WU:FJ29H11"/>
    <property type="match status" value="1"/>
</dbReference>
<accession>A0A2R6P2B4</accession>
<feature type="region of interest" description="Disordered" evidence="1">
    <location>
        <begin position="1095"/>
        <end position="1115"/>
    </location>
</feature>
<keyword evidence="3" id="KW-1185">Reference proteome</keyword>
<gene>
    <name evidence="2" type="ORF">PHLCEN_2v5471</name>
</gene>
<dbReference type="PANTHER" id="PTHR32387:SF0">
    <property type="entry name" value="PROTEIN NO VEIN"/>
    <property type="match status" value="1"/>
</dbReference>
<proteinExistence type="predicted"/>
<evidence type="ECO:0000313" key="2">
    <source>
        <dbReference type="EMBL" id="PSR84302.1"/>
    </source>
</evidence>
<sequence>MNHLNGIQPTLLLFLRKLRSIRLDIKGRIRTFQRHDLTEDVVRVEETEGAAKEYLIIKRITQTYSKEEKREGITKSELVLAFPISADGAPVAKDQMVYAFLPLRSFGLPFIIQADFLTASGREDILSDRQWNIVLRNAIAPAFLQAVERFHQRPNLEFDWFQYIPRHKPPGFMRPIRSSILEILKRSPLFLCRDGVRRAGTSVIVPLAEYKDHDGNPLVPEKYIRKKYYLSAQYSTDRHGATLEELGVELMSPSAFVDALREMDKDGSLQKHSAEWYNHVCFTLQPILARRRKLRKPISELRIIPLTQQRSWVNASAGNVFFDSHLGDVPQDMDINLVASQVSNKSYHYRLLRDLDVKEADVSNIAHQLLSLHSNPSLDTRHHSALPSHARFLFRHESELSLSAGFPFWVLTRNGDIIRANDAYMNHSSYQSPSLEEYLQSTHGRFLHNDYFDVSMDTRTSSRWNSFLRSRLGLNISPRVVNNALSPEFENFLANSDTTTILSFLKTFWSDLAPKLEDSSDSLKQLQGVRVRTSDGALRAFDKSFIARNTLRRFTDLPFIVVQDPENKSWDFLRKLGVSFEVDSIFYLNRLVHLSETYPAEAIPEEQVYECYQQLEARFEDDAKSNRIRTAFTQLPLIYVRKAFMPPTTAPKTKSGRWLSSASVVWSGPTSMRSKFALDREGAYPMLKKLFCSYLGVPGCPEDILLQEMKLLASECGDIPLSADQERQAHDILCDVSAVVSGSLTTSHSNSVKWLSSLRDVPAFPVRTAGGIKLAKFTDGFYIRDRSGELAGLFQADIPILTLPPMGSKGYFTHFYELFRSEWFKDVKYLESSVVQAIQTTGDRIPDMACSEQYLSRVPYINRLVCASAKLMFASRIPSFMAKLQDVGVYEVDSVNVSYSLGDVTRILEQDLAVEATAKRFIVLVSKKCLREERDILFAQKLAEHFPGLETDAICVLLSIPTPSIGVYLKQKGMSLEDQDMNGSPLFDATWFTDARQGTSPQTEKSKLPAGAGRQAASSSQPKSSSSTVRHDLNMLLAQRIPGILKAAAQQSITSAVCNLESLQSIFESEADEESWSTGSSYVVKTSASNARIAKKGVAGSDKVSGTIGKGRDSI</sequence>
<organism evidence="2 3">
    <name type="scientific">Hermanssonia centrifuga</name>
    <dbReference type="NCBI Taxonomy" id="98765"/>
    <lineage>
        <taxon>Eukaryota</taxon>
        <taxon>Fungi</taxon>
        <taxon>Dikarya</taxon>
        <taxon>Basidiomycota</taxon>
        <taxon>Agaricomycotina</taxon>
        <taxon>Agaricomycetes</taxon>
        <taxon>Polyporales</taxon>
        <taxon>Meruliaceae</taxon>
        <taxon>Hermanssonia</taxon>
    </lineage>
</organism>
<evidence type="ECO:0000256" key="1">
    <source>
        <dbReference type="SAM" id="MobiDB-lite"/>
    </source>
</evidence>
<dbReference type="AlphaFoldDB" id="A0A2R6P2B4"/>
<dbReference type="EMBL" id="MLYV02000538">
    <property type="protein sequence ID" value="PSR84302.1"/>
    <property type="molecule type" value="Genomic_DNA"/>
</dbReference>
<reference evidence="2 3" key="1">
    <citation type="submission" date="2018-02" db="EMBL/GenBank/DDBJ databases">
        <title>Genome sequence of the basidiomycete white-rot fungus Phlebia centrifuga.</title>
        <authorList>
            <person name="Granchi Z."/>
            <person name="Peng M."/>
            <person name="de Vries R.P."/>
            <person name="Hilden K."/>
            <person name="Makela M.R."/>
            <person name="Grigoriev I."/>
            <person name="Riley R."/>
        </authorList>
    </citation>
    <scope>NUCLEOTIDE SEQUENCE [LARGE SCALE GENOMIC DNA]</scope>
    <source>
        <strain evidence="2 3">FBCC195</strain>
    </source>
</reference>
<dbReference type="STRING" id="98765.A0A2R6P2B4"/>
<feature type="compositionally biased region" description="Low complexity" evidence="1">
    <location>
        <begin position="1010"/>
        <end position="1027"/>
    </location>
</feature>
<protein>
    <submittedName>
        <fullName evidence="2">Uncharacterized protein</fullName>
    </submittedName>
</protein>
<dbReference type="Proteomes" id="UP000186601">
    <property type="component" value="Unassembled WGS sequence"/>
</dbReference>
<dbReference type="OrthoDB" id="2796942at2759"/>
<name>A0A2R6P2B4_9APHY</name>
<dbReference type="InterPro" id="IPR052957">
    <property type="entry name" value="Auxin_embryo_med"/>
</dbReference>